<dbReference type="PANTHER" id="PTHR30221">
    <property type="entry name" value="SMALL-CONDUCTANCE MECHANOSENSITIVE CHANNEL"/>
    <property type="match status" value="1"/>
</dbReference>
<dbReference type="Proteomes" id="UP001560685">
    <property type="component" value="Unassembled WGS sequence"/>
</dbReference>
<evidence type="ECO:0000256" key="3">
    <source>
        <dbReference type="ARBA" id="ARBA00022475"/>
    </source>
</evidence>
<dbReference type="Pfam" id="PF05552">
    <property type="entry name" value="MS_channel_1st_1"/>
    <property type="match status" value="1"/>
</dbReference>
<feature type="transmembrane region" description="Helical" evidence="7">
    <location>
        <begin position="71"/>
        <end position="95"/>
    </location>
</feature>
<keyword evidence="12" id="KW-1185">Reference proteome</keyword>
<evidence type="ECO:0000256" key="1">
    <source>
        <dbReference type="ARBA" id="ARBA00004651"/>
    </source>
</evidence>
<comment type="similarity">
    <text evidence="2 7">Belongs to the MscS (TC 1.A.23) family.</text>
</comment>
<dbReference type="SUPFAM" id="SSF50182">
    <property type="entry name" value="Sm-like ribonucleoproteins"/>
    <property type="match status" value="1"/>
</dbReference>
<dbReference type="Gene3D" id="2.30.30.60">
    <property type="match status" value="1"/>
</dbReference>
<feature type="transmembrane region" description="Helical" evidence="7">
    <location>
        <begin position="101"/>
        <end position="124"/>
    </location>
</feature>
<evidence type="ECO:0000313" key="11">
    <source>
        <dbReference type="EMBL" id="MEX6632525.1"/>
    </source>
</evidence>
<dbReference type="RefSeq" id="WP_369312448.1">
    <property type="nucleotide sequence ID" value="NZ_JBEHZE010000001.1"/>
</dbReference>
<keyword evidence="5 7" id="KW-1133">Transmembrane helix</keyword>
<reference evidence="11 12" key="1">
    <citation type="submission" date="2024-05" db="EMBL/GenBank/DDBJ databases">
        <title>Three bacterial strains, DH-69, EH-24, and ECK-19 isolated from coastal sediments.</title>
        <authorList>
            <person name="Ye Y.-Q."/>
            <person name="Du Z.-J."/>
        </authorList>
    </citation>
    <scope>NUCLEOTIDE SEQUENCE [LARGE SCALE GENOMIC DNA]</scope>
    <source>
        <strain evidence="11 12">ECK-19</strain>
    </source>
</reference>
<keyword evidence="7" id="KW-0813">Transport</keyword>
<keyword evidence="7" id="KW-0406">Ion transport</keyword>
<evidence type="ECO:0000256" key="2">
    <source>
        <dbReference type="ARBA" id="ARBA00008017"/>
    </source>
</evidence>
<comment type="function">
    <text evidence="7">Mechanosensitive channel that participates in the regulation of osmotic pressure changes within the cell, opening in response to stretch forces in the membrane lipid bilayer, without the need for other proteins. Contributes to normal resistance to hypoosmotic shock. Forms an ion channel of 1.0 nanosiemens conductance with a slight preference for anions.</text>
</comment>
<comment type="subcellular location">
    <subcellularLocation>
        <location evidence="7">Cell inner membrane</location>
        <topology evidence="7">Multi-pass membrane protein</topology>
    </subcellularLocation>
    <subcellularLocation>
        <location evidence="1">Cell membrane</location>
        <topology evidence="1">Multi-pass membrane protein</topology>
    </subcellularLocation>
</comment>
<dbReference type="SUPFAM" id="SSF82861">
    <property type="entry name" value="Mechanosensitive channel protein MscS (YggB), transmembrane region"/>
    <property type="match status" value="1"/>
</dbReference>
<feature type="transmembrane region" description="Helical" evidence="7">
    <location>
        <begin position="29"/>
        <end position="50"/>
    </location>
</feature>
<evidence type="ECO:0000256" key="7">
    <source>
        <dbReference type="RuleBase" id="RU369025"/>
    </source>
</evidence>
<dbReference type="InterPro" id="IPR011014">
    <property type="entry name" value="MscS_channel_TM-2"/>
</dbReference>
<dbReference type="EMBL" id="JBEHZE010000001">
    <property type="protein sequence ID" value="MEX6632525.1"/>
    <property type="molecule type" value="Genomic_DNA"/>
</dbReference>
<keyword evidence="6 7" id="KW-0472">Membrane</keyword>
<keyword evidence="3" id="KW-1003">Cell membrane</keyword>
<gene>
    <name evidence="11" type="ORF">ABFZ84_03100</name>
</gene>
<dbReference type="InterPro" id="IPR011066">
    <property type="entry name" value="MscS_channel_C_sf"/>
</dbReference>
<evidence type="ECO:0000256" key="6">
    <source>
        <dbReference type="ARBA" id="ARBA00023136"/>
    </source>
</evidence>
<evidence type="ECO:0000256" key="4">
    <source>
        <dbReference type="ARBA" id="ARBA00022692"/>
    </source>
</evidence>
<evidence type="ECO:0000313" key="12">
    <source>
        <dbReference type="Proteomes" id="UP001560685"/>
    </source>
</evidence>
<evidence type="ECO:0000259" key="9">
    <source>
        <dbReference type="Pfam" id="PF21082"/>
    </source>
</evidence>
<dbReference type="InterPro" id="IPR049142">
    <property type="entry name" value="MS_channel_1st"/>
</dbReference>
<dbReference type="InterPro" id="IPR049278">
    <property type="entry name" value="MS_channel_C"/>
</dbReference>
<proteinExistence type="inferred from homology"/>
<evidence type="ECO:0000259" key="8">
    <source>
        <dbReference type="Pfam" id="PF00924"/>
    </source>
</evidence>
<accession>A0ABV3Z167</accession>
<comment type="caution">
    <text evidence="7">Lacks conserved residue(s) required for the propagation of feature annotation.</text>
</comment>
<dbReference type="Pfam" id="PF21088">
    <property type="entry name" value="MS_channel_1st"/>
    <property type="match status" value="1"/>
</dbReference>
<organism evidence="11 12">
    <name type="scientific">Hyphococcus lacteus</name>
    <dbReference type="NCBI Taxonomy" id="3143536"/>
    <lineage>
        <taxon>Bacteria</taxon>
        <taxon>Pseudomonadati</taxon>
        <taxon>Pseudomonadota</taxon>
        <taxon>Alphaproteobacteria</taxon>
        <taxon>Parvularculales</taxon>
        <taxon>Parvularculaceae</taxon>
        <taxon>Hyphococcus</taxon>
    </lineage>
</organism>
<feature type="domain" description="Mechanosensitive ion channel MscS" evidence="8">
    <location>
        <begin position="123"/>
        <end position="185"/>
    </location>
</feature>
<dbReference type="Pfam" id="PF21082">
    <property type="entry name" value="MS_channel_3rd"/>
    <property type="match status" value="1"/>
</dbReference>
<dbReference type="Gene3D" id="3.30.70.100">
    <property type="match status" value="1"/>
</dbReference>
<feature type="domain" description="Mechanosensitive ion channel MscS C-terminal" evidence="9">
    <location>
        <begin position="193"/>
        <end position="274"/>
    </location>
</feature>
<comment type="subunit">
    <text evidence="7">Homoheptamer.</text>
</comment>
<dbReference type="PANTHER" id="PTHR30221:SF1">
    <property type="entry name" value="SMALL-CONDUCTANCE MECHANOSENSITIVE CHANNEL"/>
    <property type="match status" value="1"/>
</dbReference>
<keyword evidence="4 7" id="KW-0812">Transmembrane</keyword>
<dbReference type="Gene3D" id="1.10.287.1260">
    <property type="match status" value="1"/>
</dbReference>
<feature type="domain" description="Mechanosensitive ion channel transmembrane helices 2/3" evidence="10">
    <location>
        <begin position="80"/>
        <end position="118"/>
    </location>
</feature>
<dbReference type="InterPro" id="IPR006686">
    <property type="entry name" value="MscS_channel_CS"/>
</dbReference>
<dbReference type="InterPro" id="IPR023408">
    <property type="entry name" value="MscS_beta-dom_sf"/>
</dbReference>
<evidence type="ECO:0000259" key="10">
    <source>
        <dbReference type="Pfam" id="PF21088"/>
    </source>
</evidence>
<sequence>MQDGTGGAGDPSEKLNVAVTFIHGMVEKAAAYLPSVVGALIVLIVGLWLAGRIKKLVEAGITRSGKVDQTLSGFLSSLVHYGLIALVIITTLGVFGVPTTSFAAVIGAAGLAIGLALQGTLGHVASGVMMLGFRPFDVGDFVEAAGVSGTVKHIGLFTTEMSTTDNKKLIIPNGMIFDDVITNYAGFTTRRVDFLFGVSYDDDLNKAMALIKEEIEKDGRGKTDPEPTIAVDSLGDSSVNILTRVWVDRDDYFPVKWALTKAVKERFDAEGVSIPYPCRSVYMEKTE</sequence>
<protein>
    <recommendedName>
        <fullName evidence="7">Small-conductance mechanosensitive channel</fullName>
    </recommendedName>
</protein>
<evidence type="ECO:0000256" key="5">
    <source>
        <dbReference type="ARBA" id="ARBA00022989"/>
    </source>
</evidence>
<dbReference type="InterPro" id="IPR010920">
    <property type="entry name" value="LSM_dom_sf"/>
</dbReference>
<dbReference type="SUPFAM" id="SSF82689">
    <property type="entry name" value="Mechanosensitive channel protein MscS (YggB), C-terminal domain"/>
    <property type="match status" value="1"/>
</dbReference>
<dbReference type="InterPro" id="IPR045275">
    <property type="entry name" value="MscS_archaea/bacteria_type"/>
</dbReference>
<dbReference type="InterPro" id="IPR008910">
    <property type="entry name" value="MSC_TM_helix"/>
</dbReference>
<name>A0ABV3Z167_9PROT</name>
<dbReference type="InterPro" id="IPR006685">
    <property type="entry name" value="MscS_channel_2nd"/>
</dbReference>
<dbReference type="Pfam" id="PF00924">
    <property type="entry name" value="MS_channel_2nd"/>
    <property type="match status" value="1"/>
</dbReference>
<comment type="caution">
    <text evidence="11">The sequence shown here is derived from an EMBL/GenBank/DDBJ whole genome shotgun (WGS) entry which is preliminary data.</text>
</comment>
<keyword evidence="7" id="KW-0407">Ion channel</keyword>
<dbReference type="PROSITE" id="PS01246">
    <property type="entry name" value="UPF0003"/>
    <property type="match status" value="1"/>
</dbReference>
<keyword evidence="7" id="KW-0997">Cell inner membrane</keyword>